<sequence length="94" mass="10173">MRKAKYSVGQRLRTVRGPGGALNPEPRFLGHVGTIVKVQEFKTCQPVYVLDFEALGADTVEEVCLEEPSHVPSRSPVPGVIVRNAGVQHAVHGT</sequence>
<accession>Q0E605</accession>
<dbReference type="KEGG" id="vg:5687517"/>
<protein>
    <recommendedName>
        <fullName evidence="3">DUF4926 domain-containing protein</fullName>
    </recommendedName>
</protein>
<name>Q0E605_9CAUD</name>
<evidence type="ECO:0008006" key="3">
    <source>
        <dbReference type="Google" id="ProtNLM"/>
    </source>
</evidence>
<reference evidence="1 2" key="1">
    <citation type="journal article" date="2006" name="J. Bacteriol.">
        <title>Genomic analysis of Pseudomonas aeruginosa phages LKD16 and LKA1: establishment of the phiKMV subgroup within the T7 supergroup.</title>
        <authorList>
            <person name="Ceyssens P.J."/>
            <person name="Lavigne R."/>
            <person name="Mattheus W."/>
            <person name="Chibeu A."/>
            <person name="Hertveldt K."/>
            <person name="Mast J."/>
            <person name="Robben J."/>
            <person name="Volckaert G."/>
        </authorList>
    </citation>
    <scope>NUCLEOTIDE SEQUENCE</scope>
</reference>
<evidence type="ECO:0000313" key="2">
    <source>
        <dbReference type="Proteomes" id="UP000002089"/>
    </source>
</evidence>
<dbReference type="RefSeq" id="YP_001522850.1">
    <property type="nucleotide sequence ID" value="NC_009936.1"/>
</dbReference>
<organism evidence="1 2">
    <name type="scientific">Pseudomonas phage LKA1</name>
    <dbReference type="NCBI Taxonomy" id="386793"/>
    <lineage>
        <taxon>Viruses</taxon>
        <taxon>Duplodnaviria</taxon>
        <taxon>Heunggongvirae</taxon>
        <taxon>Uroviricota</taxon>
        <taxon>Caudoviricetes</taxon>
        <taxon>Autographivirales</taxon>
        <taxon>Autoscriptoviridae</taxon>
        <taxon>Stubburvirus</taxon>
        <taxon>Stubburvirus LKA1</taxon>
    </lineage>
</organism>
<dbReference type="GeneID" id="5687517"/>
<dbReference type="Proteomes" id="UP000002089">
    <property type="component" value="Segment"/>
</dbReference>
<proteinExistence type="predicted"/>
<keyword evidence="2" id="KW-1185">Reference proteome</keyword>
<evidence type="ECO:0000313" key="1">
    <source>
        <dbReference type="EMBL" id="CAK24977.1"/>
    </source>
</evidence>
<dbReference type="EMBL" id="AM265639">
    <property type="protein sequence ID" value="CAK24977.1"/>
    <property type="molecule type" value="Genomic_DNA"/>
</dbReference>